<name>A0ABD0LQ67_9CAEN</name>
<gene>
    <name evidence="2" type="ORF">BaRGS_00006915</name>
</gene>
<dbReference type="InterPro" id="IPR012317">
    <property type="entry name" value="Poly(ADP-ribose)pol_cat_dom"/>
</dbReference>
<sequence length="90" mass="9920">MGVKSQPHNAFRIRDPAQPYLSASLRVRQAHGRSPEPRGDNPISILRFGSDPFPMCPHFPGLEWGDQVSGAACNTGVFETKMISLKRDEG</sequence>
<dbReference type="AlphaFoldDB" id="A0ABD0LQ67"/>
<keyword evidence="3" id="KW-1185">Reference proteome</keyword>
<protein>
    <recommendedName>
        <fullName evidence="1">PARP catalytic domain-containing protein</fullName>
    </recommendedName>
</protein>
<reference evidence="2 3" key="1">
    <citation type="journal article" date="2023" name="Sci. Data">
        <title>Genome assembly of the Korean intertidal mud-creeper Batillaria attramentaria.</title>
        <authorList>
            <person name="Patra A.K."/>
            <person name="Ho P.T."/>
            <person name="Jun S."/>
            <person name="Lee S.J."/>
            <person name="Kim Y."/>
            <person name="Won Y.J."/>
        </authorList>
    </citation>
    <scope>NUCLEOTIDE SEQUENCE [LARGE SCALE GENOMIC DNA]</scope>
    <source>
        <strain evidence="2">Wonlab-2016</strain>
    </source>
</reference>
<comment type="caution">
    <text evidence="2">The sequence shown here is derived from an EMBL/GenBank/DDBJ whole genome shotgun (WGS) entry which is preliminary data.</text>
</comment>
<evidence type="ECO:0000313" key="3">
    <source>
        <dbReference type="Proteomes" id="UP001519460"/>
    </source>
</evidence>
<proteinExistence type="predicted"/>
<dbReference type="PROSITE" id="PS51059">
    <property type="entry name" value="PARP_CATALYTIC"/>
    <property type="match status" value="1"/>
</dbReference>
<accession>A0ABD0LQ67</accession>
<evidence type="ECO:0000313" key="2">
    <source>
        <dbReference type="EMBL" id="KAK7501829.1"/>
    </source>
</evidence>
<dbReference type="Proteomes" id="UP001519460">
    <property type="component" value="Unassembled WGS sequence"/>
</dbReference>
<dbReference type="EMBL" id="JACVVK020000029">
    <property type="protein sequence ID" value="KAK7501829.1"/>
    <property type="molecule type" value="Genomic_DNA"/>
</dbReference>
<organism evidence="2 3">
    <name type="scientific">Batillaria attramentaria</name>
    <dbReference type="NCBI Taxonomy" id="370345"/>
    <lineage>
        <taxon>Eukaryota</taxon>
        <taxon>Metazoa</taxon>
        <taxon>Spiralia</taxon>
        <taxon>Lophotrochozoa</taxon>
        <taxon>Mollusca</taxon>
        <taxon>Gastropoda</taxon>
        <taxon>Caenogastropoda</taxon>
        <taxon>Sorbeoconcha</taxon>
        <taxon>Cerithioidea</taxon>
        <taxon>Batillariidae</taxon>
        <taxon>Batillaria</taxon>
    </lineage>
</organism>
<evidence type="ECO:0000259" key="1">
    <source>
        <dbReference type="PROSITE" id="PS51059"/>
    </source>
</evidence>
<feature type="domain" description="PARP catalytic" evidence="1">
    <location>
        <begin position="1"/>
        <end position="36"/>
    </location>
</feature>